<gene>
    <name evidence="1" type="ORF">LUZ63_004845</name>
</gene>
<proteinExistence type="predicted"/>
<sequence length="614" mass="71183">MVKEENGEFTGDERKIRKEFISYFKKLYSPECNTNVHTDIDPILERFFHALDQYPGYKIKTEDHAVLTYLPDYHEIRRALFLMSPDKSSGPDGATPRFLQENWSVIGMDLVAEIRRIFSTGQIPSKWLKCNVVLIPKGAELERPSDYRPISLENVVYRLLMKILARRLKPFMNRVAETEEIQELKATFEMFGDISGLQINPSKSKLWFTKGYDESAREVVKTEFQAEATKRDEKYLGAYLSPTGCAKQTAKMLLDRVWGKLTGWKCAMLSHAGRLVLIKSVLTSLPVYFMATERLPRGILKQISSLVAKFFWSKVDKTRYMTFIFWKSVCRPCGEGGQGVRNLQLFGDAIFLKNAWDLMSQSDKTWVQICQAKYYPQIGFWRASNTKGSSSLWREVVKLRNFFKQDIKWEIMDGNKAYALSQPWFSSWEVHREASRKDTVKKVQQLVDNHDRTWNVDELQRLFGMEKAVTIQNEVPIPVELSELPDRLIWCKSKAGSPLALRTHDQPLDIVQFDPGKILKAVEAWMRGEESEQMHRNNVIEMLAQGYEIRENDWHLMVDPSWQSNGNAGTAYLLYHHKKIQIWGCNNHEVQDPFHAESIALLEGLQRIVQELQS</sequence>
<dbReference type="OrthoDB" id="690282at2759"/>
<organism evidence="1 2">
    <name type="scientific">Rhynchospora breviuscula</name>
    <dbReference type="NCBI Taxonomy" id="2022672"/>
    <lineage>
        <taxon>Eukaryota</taxon>
        <taxon>Viridiplantae</taxon>
        <taxon>Streptophyta</taxon>
        <taxon>Embryophyta</taxon>
        <taxon>Tracheophyta</taxon>
        <taxon>Spermatophyta</taxon>
        <taxon>Magnoliopsida</taxon>
        <taxon>Liliopsida</taxon>
        <taxon>Poales</taxon>
        <taxon>Cyperaceae</taxon>
        <taxon>Cyperoideae</taxon>
        <taxon>Rhynchosporeae</taxon>
        <taxon>Rhynchospora</taxon>
    </lineage>
</organism>
<dbReference type="EMBL" id="JAMQYH010000002">
    <property type="protein sequence ID" value="KAJ1696333.1"/>
    <property type="molecule type" value="Genomic_DNA"/>
</dbReference>
<name>A0A9Q0CM68_9POAL</name>
<dbReference type="AlphaFoldDB" id="A0A9Q0CM68"/>
<comment type="caution">
    <text evidence="1">The sequence shown here is derived from an EMBL/GenBank/DDBJ whole genome shotgun (WGS) entry which is preliminary data.</text>
</comment>
<evidence type="ECO:0000313" key="2">
    <source>
        <dbReference type="Proteomes" id="UP001151287"/>
    </source>
</evidence>
<dbReference type="Proteomes" id="UP001151287">
    <property type="component" value="Unassembled WGS sequence"/>
</dbReference>
<dbReference type="PANTHER" id="PTHR33116">
    <property type="entry name" value="REVERSE TRANSCRIPTASE ZINC-BINDING DOMAIN-CONTAINING PROTEIN-RELATED-RELATED"/>
    <property type="match status" value="1"/>
</dbReference>
<keyword evidence="2" id="KW-1185">Reference proteome</keyword>
<evidence type="ECO:0008006" key="3">
    <source>
        <dbReference type="Google" id="ProtNLM"/>
    </source>
</evidence>
<dbReference type="PANTHER" id="PTHR33116:SF78">
    <property type="entry name" value="OS12G0587133 PROTEIN"/>
    <property type="match status" value="1"/>
</dbReference>
<accession>A0A9Q0CM68</accession>
<reference evidence="1" key="1">
    <citation type="journal article" date="2022" name="Cell">
        <title>Repeat-based holocentromeres influence genome architecture and karyotype evolution.</title>
        <authorList>
            <person name="Hofstatter P.G."/>
            <person name="Thangavel G."/>
            <person name="Lux T."/>
            <person name="Neumann P."/>
            <person name="Vondrak T."/>
            <person name="Novak P."/>
            <person name="Zhang M."/>
            <person name="Costa L."/>
            <person name="Castellani M."/>
            <person name="Scott A."/>
            <person name="Toegelov H."/>
            <person name="Fuchs J."/>
            <person name="Mata-Sucre Y."/>
            <person name="Dias Y."/>
            <person name="Vanzela A.L.L."/>
            <person name="Huettel B."/>
            <person name="Almeida C.C.S."/>
            <person name="Simkova H."/>
            <person name="Souza G."/>
            <person name="Pedrosa-Harand A."/>
            <person name="Macas J."/>
            <person name="Mayer K.F.X."/>
            <person name="Houben A."/>
            <person name="Marques A."/>
        </authorList>
    </citation>
    <scope>NUCLEOTIDE SEQUENCE</scope>
    <source>
        <strain evidence="1">RhyBre1mFocal</strain>
    </source>
</reference>
<protein>
    <recommendedName>
        <fullName evidence="3">Reverse transcriptase</fullName>
    </recommendedName>
</protein>
<evidence type="ECO:0000313" key="1">
    <source>
        <dbReference type="EMBL" id="KAJ1696333.1"/>
    </source>
</evidence>